<organism evidence="16 17">
    <name type="scientific">Carnobacterium viridans</name>
    <dbReference type="NCBI Taxonomy" id="174587"/>
    <lineage>
        <taxon>Bacteria</taxon>
        <taxon>Bacillati</taxon>
        <taxon>Bacillota</taxon>
        <taxon>Bacilli</taxon>
        <taxon>Lactobacillales</taxon>
        <taxon>Carnobacteriaceae</taxon>
        <taxon>Carnobacterium</taxon>
    </lineage>
</organism>
<evidence type="ECO:0000256" key="11">
    <source>
        <dbReference type="ARBA" id="ARBA00047836"/>
    </source>
</evidence>
<feature type="active site" description="Schiff-base intermediate with substrate" evidence="12 14">
    <location>
        <position position="165"/>
    </location>
</feature>
<dbReference type="PRINTS" id="PR00146">
    <property type="entry name" value="DHPICSNTHASE"/>
</dbReference>
<dbReference type="HAMAP" id="MF_00418">
    <property type="entry name" value="DapA"/>
    <property type="match status" value="1"/>
</dbReference>
<keyword evidence="6 12" id="KW-0028">Amino-acid biosynthesis</keyword>
<evidence type="ECO:0000256" key="7">
    <source>
        <dbReference type="ARBA" id="ARBA00022915"/>
    </source>
</evidence>
<evidence type="ECO:0000256" key="10">
    <source>
        <dbReference type="ARBA" id="ARBA00023270"/>
    </source>
</evidence>
<dbReference type="UniPathway" id="UPA00034">
    <property type="reaction ID" value="UER00017"/>
</dbReference>
<proteinExistence type="inferred from homology"/>
<gene>
    <name evidence="12" type="primary">dapA</name>
    <name evidence="16" type="ORF">SAMN04487752_0416</name>
</gene>
<keyword evidence="9 12" id="KW-0456">Lyase</keyword>
<feature type="site" description="Part of a proton relay during catalysis" evidence="12">
    <location>
        <position position="47"/>
    </location>
</feature>
<evidence type="ECO:0000256" key="8">
    <source>
        <dbReference type="ARBA" id="ARBA00023154"/>
    </source>
</evidence>
<dbReference type="GO" id="GO:0019877">
    <property type="term" value="P:diaminopimelate biosynthetic process"/>
    <property type="evidence" value="ECO:0007669"/>
    <property type="project" value="UniProtKB-UniRule"/>
</dbReference>
<evidence type="ECO:0000256" key="15">
    <source>
        <dbReference type="PIRSR" id="PIRSR001365-2"/>
    </source>
</evidence>
<keyword evidence="17" id="KW-1185">Reference proteome</keyword>
<dbReference type="PANTHER" id="PTHR12128:SF66">
    <property type="entry name" value="4-HYDROXY-2-OXOGLUTARATE ALDOLASE, MITOCHONDRIAL"/>
    <property type="match status" value="1"/>
</dbReference>
<keyword evidence="8 12" id="KW-0457">Lysine biosynthesis</keyword>
<dbReference type="PROSITE" id="PS00665">
    <property type="entry name" value="DHDPS_1"/>
    <property type="match status" value="1"/>
</dbReference>
<dbReference type="EC" id="4.3.3.7" evidence="4 12"/>
<dbReference type="GO" id="GO:0005829">
    <property type="term" value="C:cytosol"/>
    <property type="evidence" value="ECO:0007669"/>
    <property type="project" value="TreeGrafter"/>
</dbReference>
<evidence type="ECO:0000313" key="17">
    <source>
        <dbReference type="Proteomes" id="UP000199481"/>
    </source>
</evidence>
<dbReference type="GO" id="GO:0008840">
    <property type="term" value="F:4-hydroxy-tetrahydrodipicolinate synthase activity"/>
    <property type="evidence" value="ECO:0007669"/>
    <property type="project" value="UniProtKB-UniRule"/>
</dbReference>
<name>A0A1H0XRL1_9LACT</name>
<protein>
    <recommendedName>
        <fullName evidence="4 12">4-hydroxy-tetrahydrodipicolinate synthase</fullName>
        <shortName evidence="12">HTPA synthase</shortName>
        <ecNumber evidence="4 12">4.3.3.7</ecNumber>
    </recommendedName>
</protein>
<dbReference type="AlphaFoldDB" id="A0A1H0XRL1"/>
<dbReference type="PANTHER" id="PTHR12128">
    <property type="entry name" value="DIHYDRODIPICOLINATE SYNTHASE"/>
    <property type="match status" value="1"/>
</dbReference>
<dbReference type="InterPro" id="IPR005263">
    <property type="entry name" value="DapA"/>
</dbReference>
<evidence type="ECO:0000256" key="13">
    <source>
        <dbReference type="PIRNR" id="PIRNR001365"/>
    </source>
</evidence>
<evidence type="ECO:0000313" key="16">
    <source>
        <dbReference type="EMBL" id="SDQ05483.1"/>
    </source>
</evidence>
<sequence>MDLKKARIITAMTTPFDEEGLIDYGRLEKVINFLLENGTEGLVVGGTTGESPTLTHDEKLNLYRKTVELVAGRVPIIAGTGSFNTAETIAFTKEVETLTGIDAALVVTPYYSKANQAGLYAHFEAVAKNTKLPIIIYNVPGRTSVSIDPKTTIKLSLIENIIGVKECLGLDALSEEIENTPDDFLVYTGEDGNAFPAKCIGATGVISVASHVLGNEMSEMYNLLQEGSMAQAAKIHRQIVPKMNSLFTVPSPAPVKFALNYLGINVGGLRLPLVPCTKAEEDYVLTELNWKK</sequence>
<comment type="caution">
    <text evidence="12">Was originally thought to be a dihydrodipicolinate synthase (DHDPS), catalyzing the condensation of (S)-aspartate-beta-semialdehyde [(S)-ASA] and pyruvate to dihydrodipicolinate (DHDP). However, it was shown in E.coli that the product of the enzymatic reaction is not dihydrodipicolinate but in fact (4S)-4-hydroxy-2,3,4,5-tetrahydro-(2S)-dipicolinic acid (HTPA), and that the consecutive dehydration reaction leading to DHDP is not spontaneous but catalyzed by DapB.</text>
</comment>
<feature type="binding site" evidence="12 15">
    <location>
        <position position="206"/>
    </location>
    <ligand>
        <name>pyruvate</name>
        <dbReference type="ChEBI" id="CHEBI:15361"/>
    </ligand>
</feature>
<feature type="active site" description="Proton donor/acceptor" evidence="12 14">
    <location>
        <position position="137"/>
    </location>
</feature>
<comment type="pathway">
    <text evidence="2 12">Amino-acid biosynthesis; L-lysine biosynthesis via DAP pathway; (S)-tetrahydrodipicolinate from L-aspartate: step 3/4.</text>
</comment>
<dbReference type="SUPFAM" id="SSF51569">
    <property type="entry name" value="Aldolase"/>
    <property type="match status" value="1"/>
</dbReference>
<evidence type="ECO:0000256" key="4">
    <source>
        <dbReference type="ARBA" id="ARBA00012086"/>
    </source>
</evidence>
<feature type="site" description="Part of a proton relay during catalysis" evidence="12">
    <location>
        <position position="111"/>
    </location>
</feature>
<dbReference type="NCBIfam" id="TIGR00674">
    <property type="entry name" value="dapA"/>
    <property type="match status" value="1"/>
</dbReference>
<evidence type="ECO:0000256" key="12">
    <source>
        <dbReference type="HAMAP-Rule" id="MF_00418"/>
    </source>
</evidence>
<dbReference type="Proteomes" id="UP000199481">
    <property type="component" value="Unassembled WGS sequence"/>
</dbReference>
<dbReference type="SMART" id="SM01130">
    <property type="entry name" value="DHDPS"/>
    <property type="match status" value="1"/>
</dbReference>
<dbReference type="InterPro" id="IPR020625">
    <property type="entry name" value="Schiff_base-form_aldolases_AS"/>
</dbReference>
<dbReference type="EMBL" id="FNJW01000008">
    <property type="protein sequence ID" value="SDQ05483.1"/>
    <property type="molecule type" value="Genomic_DNA"/>
</dbReference>
<dbReference type="RefSeq" id="WP_176944050.1">
    <property type="nucleotide sequence ID" value="NZ_CP084916.1"/>
</dbReference>
<dbReference type="InterPro" id="IPR020624">
    <property type="entry name" value="Schiff_base-form_aldolases_CS"/>
</dbReference>
<comment type="subunit">
    <text evidence="12">Homotetramer; dimer of dimers.</text>
</comment>
<evidence type="ECO:0000256" key="5">
    <source>
        <dbReference type="ARBA" id="ARBA00022490"/>
    </source>
</evidence>
<dbReference type="PROSITE" id="PS00666">
    <property type="entry name" value="DHDPS_2"/>
    <property type="match status" value="1"/>
</dbReference>
<dbReference type="Pfam" id="PF00701">
    <property type="entry name" value="DHDPS"/>
    <property type="match status" value="1"/>
</dbReference>
<dbReference type="PIRSF" id="PIRSF001365">
    <property type="entry name" value="DHDPS"/>
    <property type="match status" value="1"/>
</dbReference>
<evidence type="ECO:0000256" key="2">
    <source>
        <dbReference type="ARBA" id="ARBA00005120"/>
    </source>
</evidence>
<comment type="similarity">
    <text evidence="3 12 13">Belongs to the DapA family.</text>
</comment>
<dbReference type="CDD" id="cd00950">
    <property type="entry name" value="DHDPS"/>
    <property type="match status" value="1"/>
</dbReference>
<keyword evidence="10 12" id="KW-0704">Schiff base</keyword>
<feature type="binding site" evidence="12 15">
    <location>
        <position position="48"/>
    </location>
    <ligand>
        <name>pyruvate</name>
        <dbReference type="ChEBI" id="CHEBI:15361"/>
    </ligand>
</feature>
<evidence type="ECO:0000256" key="6">
    <source>
        <dbReference type="ARBA" id="ARBA00022605"/>
    </source>
</evidence>
<dbReference type="InterPro" id="IPR002220">
    <property type="entry name" value="DapA-like"/>
</dbReference>
<comment type="subcellular location">
    <subcellularLocation>
        <location evidence="12">Cytoplasm</location>
    </subcellularLocation>
</comment>
<evidence type="ECO:0000256" key="9">
    <source>
        <dbReference type="ARBA" id="ARBA00023239"/>
    </source>
</evidence>
<evidence type="ECO:0000256" key="14">
    <source>
        <dbReference type="PIRSR" id="PIRSR001365-1"/>
    </source>
</evidence>
<comment type="catalytic activity">
    <reaction evidence="11 12">
        <text>L-aspartate 4-semialdehyde + pyruvate = (2S,4S)-4-hydroxy-2,3,4,5-tetrahydrodipicolinate + H2O + H(+)</text>
        <dbReference type="Rhea" id="RHEA:34171"/>
        <dbReference type="ChEBI" id="CHEBI:15361"/>
        <dbReference type="ChEBI" id="CHEBI:15377"/>
        <dbReference type="ChEBI" id="CHEBI:15378"/>
        <dbReference type="ChEBI" id="CHEBI:67139"/>
        <dbReference type="ChEBI" id="CHEBI:537519"/>
        <dbReference type="EC" id="4.3.3.7"/>
    </reaction>
</comment>
<evidence type="ECO:0000256" key="1">
    <source>
        <dbReference type="ARBA" id="ARBA00003294"/>
    </source>
</evidence>
<dbReference type="GO" id="GO:0009089">
    <property type="term" value="P:lysine biosynthetic process via diaminopimelate"/>
    <property type="evidence" value="ECO:0007669"/>
    <property type="project" value="UniProtKB-UniRule"/>
</dbReference>
<dbReference type="InterPro" id="IPR013785">
    <property type="entry name" value="Aldolase_TIM"/>
</dbReference>
<comment type="function">
    <text evidence="1 12">Catalyzes the condensation of (S)-aspartate-beta-semialdehyde [(S)-ASA] and pyruvate to 4-hydroxy-tetrahydrodipicolinate (HTPA).</text>
</comment>
<dbReference type="Gene3D" id="3.20.20.70">
    <property type="entry name" value="Aldolase class I"/>
    <property type="match status" value="1"/>
</dbReference>
<keyword evidence="5 12" id="KW-0963">Cytoplasm</keyword>
<keyword evidence="7 12" id="KW-0220">Diaminopimelate biosynthesis</keyword>
<reference evidence="17" key="1">
    <citation type="submission" date="2016-10" db="EMBL/GenBank/DDBJ databases">
        <authorList>
            <person name="Varghese N."/>
            <person name="Submissions S."/>
        </authorList>
    </citation>
    <scope>NUCLEOTIDE SEQUENCE [LARGE SCALE GENOMIC DNA]</scope>
    <source>
        <strain evidence="17">MPL-11</strain>
    </source>
</reference>
<evidence type="ECO:0000256" key="3">
    <source>
        <dbReference type="ARBA" id="ARBA00007592"/>
    </source>
</evidence>
<accession>A0A1H0XRL1</accession>